<dbReference type="InterPro" id="IPR036041">
    <property type="entry name" value="Ribosome-inact_prot_sf"/>
</dbReference>
<proteinExistence type="inferred from homology"/>
<feature type="compositionally biased region" description="Low complexity" evidence="2">
    <location>
        <begin position="418"/>
        <end position="466"/>
    </location>
</feature>
<dbReference type="Gene3D" id="3.40.420.10">
    <property type="entry name" value="Ricin (A subunit), domain 1"/>
    <property type="match status" value="1"/>
</dbReference>
<dbReference type="EnsemblPlants" id="TuG1812G0700004621.01.T01">
    <property type="protein sequence ID" value="TuG1812G0700004621.01.T01"/>
    <property type="gene ID" value="TuG1812G0700004621.01"/>
</dbReference>
<comment type="catalytic activity">
    <reaction evidence="1">
        <text>Endohydrolysis of the N-glycosidic bond at one specific adenosine on the 28S rRNA.</text>
        <dbReference type="EC" id="3.2.2.22"/>
    </reaction>
</comment>
<keyword evidence="1" id="KW-0800">Toxin</keyword>
<dbReference type="GO" id="GO:0090729">
    <property type="term" value="F:toxin activity"/>
    <property type="evidence" value="ECO:0007669"/>
    <property type="project" value="UniProtKB-KW"/>
</dbReference>
<sequence>MGSPAWRGLWRGLSRCGRSPYTAAPPPSLYLARAAEVPDASGRRHLAVQRHAISHMLGTMDLAPSINTEEWWKRRSRYHGASWVQAHAPSRFFSATPKDLLKGSKADPSDLAVPSPGDDAHGPGDMAMHNRFASAQPLALVEQVKWWQIRYLSKAAQAAGAIDSNFERGLICVEVHAYLYLPLIRRREMLPTLSSSYHIFPQMRRFFSRRKRKFQEEIILKAKNSSVLCLDGTSAEVKSSPRKVIAQLRQFCYDHGERVDVSSIYGPGSEVYTPPGVGTFHLEVLHCERSISFPILANKLYFRAFRNGHGMFVFKDEEDFKCDEDYIVLDFTGSYTSAGLGRHSVGDTWIGTQALRHAFHVISKCNGRSTDLLKQAIKIFIIHIAEAARIQCVLDAVCESITGERTHLDEPNSQPTCAPSSEPEAEAESAPSSEAEAAPSSETEAAVSPAASPPSSATEAAPVASSPAPPPSYWIATYGHYSNEAKEAIDAQLTKNGKYSIISKDDYQITSLDDILKQIRILSREVHNKGVFAHKADDSLLALPKECPPDPSGKEVEYPYALLEEWNTGKIL</sequence>
<dbReference type="Proteomes" id="UP000015106">
    <property type="component" value="Chromosome 7"/>
</dbReference>
<evidence type="ECO:0000256" key="2">
    <source>
        <dbReference type="SAM" id="MobiDB-lite"/>
    </source>
</evidence>
<dbReference type="SUPFAM" id="SSF56371">
    <property type="entry name" value="Ribosome inactivating proteins (RIP)"/>
    <property type="match status" value="1"/>
</dbReference>
<reference evidence="3" key="3">
    <citation type="submission" date="2022-06" db="UniProtKB">
        <authorList>
            <consortium name="EnsemblPlants"/>
        </authorList>
    </citation>
    <scope>IDENTIFICATION</scope>
</reference>
<keyword evidence="1" id="KW-0652">Protein synthesis inhibitor</keyword>
<reference evidence="4" key="1">
    <citation type="journal article" date="2013" name="Nature">
        <title>Draft genome of the wheat A-genome progenitor Triticum urartu.</title>
        <authorList>
            <person name="Ling H.Q."/>
            <person name="Zhao S."/>
            <person name="Liu D."/>
            <person name="Wang J."/>
            <person name="Sun H."/>
            <person name="Zhang C."/>
            <person name="Fan H."/>
            <person name="Li D."/>
            <person name="Dong L."/>
            <person name="Tao Y."/>
            <person name="Gao C."/>
            <person name="Wu H."/>
            <person name="Li Y."/>
            <person name="Cui Y."/>
            <person name="Guo X."/>
            <person name="Zheng S."/>
            <person name="Wang B."/>
            <person name="Yu K."/>
            <person name="Liang Q."/>
            <person name="Yang W."/>
            <person name="Lou X."/>
            <person name="Chen J."/>
            <person name="Feng M."/>
            <person name="Jian J."/>
            <person name="Zhang X."/>
            <person name="Luo G."/>
            <person name="Jiang Y."/>
            <person name="Liu J."/>
            <person name="Wang Z."/>
            <person name="Sha Y."/>
            <person name="Zhang B."/>
            <person name="Wu H."/>
            <person name="Tang D."/>
            <person name="Shen Q."/>
            <person name="Xue P."/>
            <person name="Zou S."/>
            <person name="Wang X."/>
            <person name="Liu X."/>
            <person name="Wang F."/>
            <person name="Yang Y."/>
            <person name="An X."/>
            <person name="Dong Z."/>
            <person name="Zhang K."/>
            <person name="Zhang X."/>
            <person name="Luo M.C."/>
            <person name="Dvorak J."/>
            <person name="Tong Y."/>
            <person name="Wang J."/>
            <person name="Yang H."/>
            <person name="Li Z."/>
            <person name="Wang D."/>
            <person name="Zhang A."/>
            <person name="Wang J."/>
        </authorList>
    </citation>
    <scope>NUCLEOTIDE SEQUENCE</scope>
    <source>
        <strain evidence="4">cv. G1812</strain>
    </source>
</reference>
<dbReference type="InterPro" id="IPR016138">
    <property type="entry name" value="Ribosome_inactivat_prot_sub1"/>
</dbReference>
<reference evidence="3" key="2">
    <citation type="submission" date="2018-03" db="EMBL/GenBank/DDBJ databases">
        <title>The Triticum urartu genome reveals the dynamic nature of wheat genome evolution.</title>
        <authorList>
            <person name="Ling H."/>
            <person name="Ma B."/>
            <person name="Shi X."/>
            <person name="Liu H."/>
            <person name="Dong L."/>
            <person name="Sun H."/>
            <person name="Cao Y."/>
            <person name="Gao Q."/>
            <person name="Zheng S."/>
            <person name="Li Y."/>
            <person name="Yu Y."/>
            <person name="Du H."/>
            <person name="Qi M."/>
            <person name="Li Y."/>
            <person name="Yu H."/>
            <person name="Cui Y."/>
            <person name="Wang N."/>
            <person name="Chen C."/>
            <person name="Wu H."/>
            <person name="Zhao Y."/>
            <person name="Zhang J."/>
            <person name="Li Y."/>
            <person name="Zhou W."/>
            <person name="Zhang B."/>
            <person name="Hu W."/>
            <person name="Eijk M."/>
            <person name="Tang J."/>
            <person name="Witsenboer H."/>
            <person name="Zhao S."/>
            <person name="Li Z."/>
            <person name="Zhang A."/>
            <person name="Wang D."/>
            <person name="Liang C."/>
        </authorList>
    </citation>
    <scope>NUCLEOTIDE SEQUENCE [LARGE SCALE GENOMIC DNA]</scope>
    <source>
        <strain evidence="3">cv. G1812</strain>
    </source>
</reference>
<evidence type="ECO:0000313" key="3">
    <source>
        <dbReference type="EnsemblPlants" id="TuG1812G0700004627.01.T01"/>
    </source>
</evidence>
<dbReference type="InterPro" id="IPR012675">
    <property type="entry name" value="Beta-grasp_dom_sf"/>
</dbReference>
<dbReference type="GO" id="GO:0017148">
    <property type="term" value="P:negative regulation of translation"/>
    <property type="evidence" value="ECO:0007669"/>
    <property type="project" value="UniProtKB-KW"/>
</dbReference>
<accession>A0A8R7VB01</accession>
<name>A0A8R7VB01_TRIUA</name>
<dbReference type="InterPro" id="IPR012676">
    <property type="entry name" value="TGS-like"/>
</dbReference>
<dbReference type="AlphaFoldDB" id="A0A8R7VB01"/>
<protein>
    <submittedName>
        <fullName evidence="3">Uncharacterized protein</fullName>
    </submittedName>
</protein>
<organism evidence="3 4">
    <name type="scientific">Triticum urartu</name>
    <name type="common">Red wild einkorn</name>
    <name type="synonym">Crithodium urartu</name>
    <dbReference type="NCBI Taxonomy" id="4572"/>
    <lineage>
        <taxon>Eukaryota</taxon>
        <taxon>Viridiplantae</taxon>
        <taxon>Streptophyta</taxon>
        <taxon>Embryophyta</taxon>
        <taxon>Tracheophyta</taxon>
        <taxon>Spermatophyta</taxon>
        <taxon>Magnoliopsida</taxon>
        <taxon>Liliopsida</taxon>
        <taxon>Poales</taxon>
        <taxon>Poaceae</taxon>
        <taxon>BOP clade</taxon>
        <taxon>Pooideae</taxon>
        <taxon>Triticodae</taxon>
        <taxon>Triticeae</taxon>
        <taxon>Triticinae</taxon>
        <taxon>Triticum</taxon>
    </lineage>
</organism>
<dbReference type="Gene3D" id="3.10.20.30">
    <property type="match status" value="1"/>
</dbReference>
<dbReference type="Gramene" id="TuG1812G0700004621.01.T01">
    <property type="protein sequence ID" value="TuG1812G0700004621.01.T01"/>
    <property type="gene ID" value="TuG1812G0700004621.01"/>
</dbReference>
<keyword evidence="1" id="KW-0378">Hydrolase</keyword>
<keyword evidence="4" id="KW-1185">Reference proteome</keyword>
<dbReference type="SUPFAM" id="SSF81271">
    <property type="entry name" value="TGS-like"/>
    <property type="match status" value="1"/>
</dbReference>
<feature type="region of interest" description="Disordered" evidence="2">
    <location>
        <begin position="406"/>
        <end position="468"/>
    </location>
</feature>
<dbReference type="EnsemblPlants" id="TuG1812G0700004627.01.T01">
    <property type="protein sequence ID" value="TuG1812G0700004627.01.T01"/>
    <property type="gene ID" value="TuG1812G0700004627.01"/>
</dbReference>
<dbReference type="Gramene" id="TuG1812G0700004627.01.T01">
    <property type="protein sequence ID" value="TuG1812G0700004627.01.T01"/>
    <property type="gene ID" value="TuG1812G0700004627.01"/>
</dbReference>
<keyword evidence="1" id="KW-0611">Plant defense</keyword>
<comment type="similarity">
    <text evidence="1">Belongs to the ribosome-inactivating protein family.</text>
</comment>
<dbReference type="GO" id="GO:0030598">
    <property type="term" value="F:rRNA N-glycosylase activity"/>
    <property type="evidence" value="ECO:0007669"/>
    <property type="project" value="UniProtKB-EC"/>
</dbReference>
<evidence type="ECO:0000313" key="4">
    <source>
        <dbReference type="Proteomes" id="UP000015106"/>
    </source>
</evidence>
<dbReference type="Pfam" id="PF00161">
    <property type="entry name" value="RIP"/>
    <property type="match status" value="1"/>
</dbReference>
<dbReference type="InterPro" id="IPR001574">
    <property type="entry name" value="Ribosome_inactivat_prot"/>
</dbReference>
<evidence type="ECO:0000256" key="1">
    <source>
        <dbReference type="RuleBase" id="RU004915"/>
    </source>
</evidence>
<dbReference type="GO" id="GO:0006952">
    <property type="term" value="P:defense response"/>
    <property type="evidence" value="ECO:0007669"/>
    <property type="project" value="UniProtKB-KW"/>
</dbReference>